<dbReference type="Gene3D" id="3.40.50.1820">
    <property type="entry name" value="alpha/beta hydrolase"/>
    <property type="match status" value="1"/>
</dbReference>
<sequence length="570" mass="65108">MLKPIISCTLLLSLSFSALAQPRRLTQFGDIDGFYYVDPCTDKKAEIYLGVPFAEPPLGELRFEKTQPWTKKWSSPLNATQFAPGCVPMMLPPGQPYNEDCLKMNIMVPTEPSSDPAGYPVLLYIHGGAFGWGLAETYGYKNLTQNFVSKGLIVIVIQYRLGPMGFITDGTKNLGGNFGMYDQAEALRWVHYNIHSFGGNNGKVTAWGLSAGGGSVGVLELSPYSRDYIHNIIGMSGTPLCPWGVQHQAHLVKYSKEVADVLNCEDGKWKECFKKTTTDEFLEATSKITRPIPEVELLMFIPSYDGNFIPKHVYELVEETAQKTKINAMIGVTKLESLYFTILNQFMVMNSLDIPKMKQGVYTKKEFVEYVHKTLTNEERLGKEWKDLEDKIVDFYTKGHEEVTDPNLKENFYLWRYMELTGDLFFNIGALQYADLRTANGLTTYLYHTEHFNPSQYPDDIKIKAATHANEYPYMNGDYPVGAFEFDDEDRKHQKVVVDMITNMALTGKPHPDWKPLGKDRKNYANINTTLEFRAEEFQPEKWHFWNKLAKEYGRDIISLKQVRSNRDEL</sequence>
<dbReference type="PANTHER" id="PTHR11559">
    <property type="entry name" value="CARBOXYLESTERASE"/>
    <property type="match status" value="1"/>
</dbReference>
<keyword evidence="4" id="KW-1185">Reference proteome</keyword>
<dbReference type="EMBL" id="CAJFDH010000005">
    <property type="protein sequence ID" value="CAD5225689.1"/>
    <property type="molecule type" value="Genomic_DNA"/>
</dbReference>
<keyword evidence="1" id="KW-0732">Signal</keyword>
<protein>
    <recommendedName>
        <fullName evidence="2">Carboxylesterase type B domain-containing protein</fullName>
    </recommendedName>
</protein>
<comment type="caution">
    <text evidence="3">The sequence shown here is derived from an EMBL/GenBank/DDBJ whole genome shotgun (WGS) entry which is preliminary data.</text>
</comment>
<dbReference type="Pfam" id="PF00135">
    <property type="entry name" value="COesterase"/>
    <property type="match status" value="1"/>
</dbReference>
<feature type="chain" id="PRO_5035595553" description="Carboxylesterase type B domain-containing protein" evidence="1">
    <location>
        <begin position="21"/>
        <end position="570"/>
    </location>
</feature>
<evidence type="ECO:0000313" key="3">
    <source>
        <dbReference type="EMBL" id="CAD5225689.1"/>
    </source>
</evidence>
<evidence type="ECO:0000313" key="4">
    <source>
        <dbReference type="Proteomes" id="UP000614601"/>
    </source>
</evidence>
<dbReference type="Proteomes" id="UP000614601">
    <property type="component" value="Unassembled WGS sequence"/>
</dbReference>
<dbReference type="Proteomes" id="UP000783686">
    <property type="component" value="Unassembled WGS sequence"/>
</dbReference>
<dbReference type="InterPro" id="IPR029058">
    <property type="entry name" value="AB_hydrolase_fold"/>
</dbReference>
<reference evidence="3" key="1">
    <citation type="submission" date="2020-09" db="EMBL/GenBank/DDBJ databases">
        <authorList>
            <person name="Kikuchi T."/>
        </authorList>
    </citation>
    <scope>NUCLEOTIDE SEQUENCE</scope>
    <source>
        <strain evidence="3">SH1</strain>
    </source>
</reference>
<evidence type="ECO:0000259" key="2">
    <source>
        <dbReference type="Pfam" id="PF00135"/>
    </source>
</evidence>
<dbReference type="InterPro" id="IPR050309">
    <property type="entry name" value="Type-B_Carboxylest/Lipase"/>
</dbReference>
<dbReference type="AlphaFoldDB" id="A0A811LEQ3"/>
<dbReference type="SUPFAM" id="SSF53474">
    <property type="entry name" value="alpha/beta-Hydrolases"/>
    <property type="match status" value="1"/>
</dbReference>
<organism evidence="3 4">
    <name type="scientific">Bursaphelenchus okinawaensis</name>
    <dbReference type="NCBI Taxonomy" id="465554"/>
    <lineage>
        <taxon>Eukaryota</taxon>
        <taxon>Metazoa</taxon>
        <taxon>Ecdysozoa</taxon>
        <taxon>Nematoda</taxon>
        <taxon>Chromadorea</taxon>
        <taxon>Rhabditida</taxon>
        <taxon>Tylenchina</taxon>
        <taxon>Tylenchomorpha</taxon>
        <taxon>Aphelenchoidea</taxon>
        <taxon>Aphelenchoididae</taxon>
        <taxon>Bursaphelenchus</taxon>
    </lineage>
</organism>
<dbReference type="InterPro" id="IPR002018">
    <property type="entry name" value="CarbesteraseB"/>
</dbReference>
<accession>A0A811LEQ3</accession>
<dbReference type="EMBL" id="CAJFCW020000005">
    <property type="protein sequence ID" value="CAG9121204.1"/>
    <property type="molecule type" value="Genomic_DNA"/>
</dbReference>
<feature type="domain" description="Carboxylesterase type B" evidence="2">
    <location>
        <begin position="23"/>
        <end position="546"/>
    </location>
</feature>
<feature type="signal peptide" evidence="1">
    <location>
        <begin position="1"/>
        <end position="20"/>
    </location>
</feature>
<proteinExistence type="predicted"/>
<evidence type="ECO:0000256" key="1">
    <source>
        <dbReference type="SAM" id="SignalP"/>
    </source>
</evidence>
<name>A0A811LEQ3_9BILA</name>
<gene>
    <name evidence="3" type="ORF">BOKJ2_LOCUS11703</name>
</gene>
<dbReference type="OrthoDB" id="6846267at2759"/>